<reference evidence="1" key="1">
    <citation type="submission" date="2020-11" db="EMBL/GenBank/DDBJ databases">
        <title>Azospira restricta DSM 18626 genome sequence.</title>
        <authorList>
            <person name="Moe W.M."/>
        </authorList>
    </citation>
    <scope>NUCLEOTIDE SEQUENCE</scope>
    <source>
        <strain evidence="1">DSM 18626</strain>
    </source>
</reference>
<organism evidence="1 2">
    <name type="scientific">Azospira restricta</name>
    <dbReference type="NCBI Taxonomy" id="404405"/>
    <lineage>
        <taxon>Bacteria</taxon>
        <taxon>Pseudomonadati</taxon>
        <taxon>Pseudomonadota</taxon>
        <taxon>Betaproteobacteria</taxon>
        <taxon>Rhodocyclales</taxon>
        <taxon>Rhodocyclaceae</taxon>
        <taxon>Azospira</taxon>
    </lineage>
</organism>
<protein>
    <submittedName>
        <fullName evidence="1">Uncharacterized protein</fullName>
    </submittedName>
</protein>
<dbReference type="EMBL" id="CP064781">
    <property type="protein sequence ID" value="QRJ64428.1"/>
    <property type="molecule type" value="Genomic_DNA"/>
</dbReference>
<accession>A0A974Y4E0</accession>
<dbReference type="RefSeq" id="WP_203387972.1">
    <property type="nucleotide sequence ID" value="NZ_CP064781.1"/>
</dbReference>
<proteinExistence type="predicted"/>
<evidence type="ECO:0000313" key="1">
    <source>
        <dbReference type="EMBL" id="QRJ64428.1"/>
    </source>
</evidence>
<dbReference type="AlphaFoldDB" id="A0A974Y4E0"/>
<sequence>MDSDHSPSRLEPVDQHRRWLRILSILDACHWVGLTPITTNSLHVITYLSEVLAPTWKIEPLDGKVLKQSKAPYYPTLQQDVDRLIGMGLIRVDSLDIGRTDDGSSILLPRLSLESKHAEPILTTLRELPGEGDMLVFFREVVEAFSRLSDEQTLTAMSEDATYGNPAVDSGQVIDLGEWLGTEETATSHATGKIREIANGEMNPAEIIDVYVNHIACRVSHG</sequence>
<keyword evidence="2" id="KW-1185">Reference proteome</keyword>
<gene>
    <name evidence="1" type="ORF">IWH25_03495</name>
</gene>
<name>A0A974Y4E0_9RHOO</name>
<evidence type="ECO:0000313" key="2">
    <source>
        <dbReference type="Proteomes" id="UP000663444"/>
    </source>
</evidence>
<dbReference type="KEGG" id="ares:IWH25_03495"/>
<dbReference type="Proteomes" id="UP000663444">
    <property type="component" value="Chromosome"/>
</dbReference>